<feature type="transmembrane region" description="Helical" evidence="9">
    <location>
        <begin position="324"/>
        <end position="345"/>
    </location>
</feature>
<evidence type="ECO:0000313" key="12">
    <source>
        <dbReference type="Proteomes" id="UP000540506"/>
    </source>
</evidence>
<keyword evidence="6 9" id="KW-0472">Membrane</keyword>
<evidence type="ECO:0000313" key="11">
    <source>
        <dbReference type="EMBL" id="MBB4924631.1"/>
    </source>
</evidence>
<dbReference type="Gene3D" id="1.20.1720.10">
    <property type="entry name" value="Multidrug resistance protein D"/>
    <property type="match status" value="1"/>
</dbReference>
<dbReference type="Gene3D" id="1.20.1250.20">
    <property type="entry name" value="MFS general substrate transporter like domains"/>
    <property type="match status" value="1"/>
</dbReference>
<feature type="transmembrane region" description="Helical" evidence="9">
    <location>
        <begin position="158"/>
        <end position="179"/>
    </location>
</feature>
<keyword evidence="4 9" id="KW-0812">Transmembrane</keyword>
<feature type="transmembrane region" description="Helical" evidence="9">
    <location>
        <begin position="42"/>
        <end position="60"/>
    </location>
</feature>
<dbReference type="GO" id="GO:0046677">
    <property type="term" value="P:response to antibiotic"/>
    <property type="evidence" value="ECO:0007669"/>
    <property type="project" value="UniProtKB-KW"/>
</dbReference>
<feature type="transmembrane region" description="Helical" evidence="9">
    <location>
        <begin position="97"/>
        <end position="118"/>
    </location>
</feature>
<feature type="transmembrane region" description="Helical" evidence="9">
    <location>
        <begin position="351"/>
        <end position="375"/>
    </location>
</feature>
<dbReference type="Pfam" id="PF07690">
    <property type="entry name" value="MFS_1"/>
    <property type="match status" value="1"/>
</dbReference>
<evidence type="ECO:0000256" key="4">
    <source>
        <dbReference type="ARBA" id="ARBA00022692"/>
    </source>
</evidence>
<evidence type="ECO:0000256" key="6">
    <source>
        <dbReference type="ARBA" id="ARBA00023136"/>
    </source>
</evidence>
<evidence type="ECO:0000256" key="2">
    <source>
        <dbReference type="ARBA" id="ARBA00022448"/>
    </source>
</evidence>
<dbReference type="NCBIfam" id="TIGR00711">
    <property type="entry name" value="efflux_EmrB"/>
    <property type="match status" value="1"/>
</dbReference>
<feature type="transmembrane region" description="Helical" evidence="9">
    <location>
        <begin position="259"/>
        <end position="281"/>
    </location>
</feature>
<dbReference type="GO" id="GO:0005886">
    <property type="term" value="C:plasma membrane"/>
    <property type="evidence" value="ECO:0007669"/>
    <property type="project" value="UniProtKB-SubCell"/>
</dbReference>
<keyword evidence="12" id="KW-1185">Reference proteome</keyword>
<protein>
    <submittedName>
        <fullName evidence="11">EmrB/QacA subfamily drug resistance transporter</fullName>
    </submittedName>
</protein>
<dbReference type="Proteomes" id="UP000540506">
    <property type="component" value="Unassembled WGS sequence"/>
</dbReference>
<sequence length="497" mass="50183">MRKWIPLAAICLGAFMLLVDVSIVNVALPKMSADLHSSFTSLQWVVDIYALTLAALLMAFGSLGDRLGHRRLYLGGLIVFALASLTCALAPDAATLIASRAAQGIGGAAMMTSTTALLNGAYQGRDRGTAFGIWGAVNGAAAAVGPVLGGLLTDQFGWRAIFMVNVPVAVLALAMTVGYLKGGAGVARGRLDLAGALSFTVFAAALTYGLIESGDKGWGSALVLGPVALAVLALVVFVVVELRAGHPLLDLAMMRNRTFLGLTLGGLLLNAAAFAQLTYISLWLQQALNLSPLNAGLAVCPLALASFVVALVSGKVVHRLAPQLPIGIGLLLIGGGTLLLGLVSAGSSWTALLPGLLISGVGVGLATPQLMSTALGAVPRERAGMASGALNTARQLGYALGIALLGTVFQNRVREFTGHTAGRPDLHAAFAAGLDRVFLVAGCTGLLAGVLVLALVRRPAPAAAWQTGAGAAAAGTGPAGAAAADQAPADAVAARTR</sequence>
<keyword evidence="7" id="KW-0046">Antibiotic resistance</keyword>
<gene>
    <name evidence="11" type="ORF">FHR34_003624</name>
</gene>
<proteinExistence type="predicted"/>
<feature type="transmembrane region" description="Helical" evidence="9">
    <location>
        <begin position="191"/>
        <end position="211"/>
    </location>
</feature>
<feature type="transmembrane region" description="Helical" evidence="9">
    <location>
        <begin position="293"/>
        <end position="312"/>
    </location>
</feature>
<accession>A0A7W7VVQ6</accession>
<feature type="transmembrane region" description="Helical" evidence="9">
    <location>
        <begin position="396"/>
        <end position="413"/>
    </location>
</feature>
<dbReference type="PANTHER" id="PTHR42718">
    <property type="entry name" value="MAJOR FACILITATOR SUPERFAMILY MULTIDRUG TRANSPORTER MFSC"/>
    <property type="match status" value="1"/>
</dbReference>
<dbReference type="PANTHER" id="PTHR42718:SF49">
    <property type="entry name" value="EXPORT PROTEIN"/>
    <property type="match status" value="1"/>
</dbReference>
<evidence type="ECO:0000256" key="9">
    <source>
        <dbReference type="SAM" id="Phobius"/>
    </source>
</evidence>
<dbReference type="PROSITE" id="PS50850">
    <property type="entry name" value="MFS"/>
    <property type="match status" value="1"/>
</dbReference>
<feature type="transmembrane region" description="Helical" evidence="9">
    <location>
        <begin position="433"/>
        <end position="456"/>
    </location>
</feature>
<dbReference type="PRINTS" id="PR01036">
    <property type="entry name" value="TCRTETB"/>
</dbReference>
<feature type="transmembrane region" description="Helical" evidence="9">
    <location>
        <begin position="130"/>
        <end position="152"/>
    </location>
</feature>
<organism evidence="11 12">
    <name type="scientific">Kitasatospora kifunensis</name>
    <name type="common">Streptomyces kifunensis</name>
    <dbReference type="NCBI Taxonomy" id="58351"/>
    <lineage>
        <taxon>Bacteria</taxon>
        <taxon>Bacillati</taxon>
        <taxon>Actinomycetota</taxon>
        <taxon>Actinomycetes</taxon>
        <taxon>Kitasatosporales</taxon>
        <taxon>Streptomycetaceae</taxon>
        <taxon>Kitasatospora</taxon>
    </lineage>
</organism>
<evidence type="ECO:0000256" key="3">
    <source>
        <dbReference type="ARBA" id="ARBA00022475"/>
    </source>
</evidence>
<dbReference type="GO" id="GO:0022857">
    <property type="term" value="F:transmembrane transporter activity"/>
    <property type="evidence" value="ECO:0007669"/>
    <property type="project" value="InterPro"/>
</dbReference>
<feature type="transmembrane region" description="Helical" evidence="9">
    <location>
        <begin position="217"/>
        <end position="239"/>
    </location>
</feature>
<dbReference type="RefSeq" id="WP_184936554.1">
    <property type="nucleotide sequence ID" value="NZ_JACHJV010000001.1"/>
</dbReference>
<comment type="subcellular location">
    <subcellularLocation>
        <location evidence="1">Cell membrane</location>
        <topology evidence="1">Multi-pass membrane protein</topology>
    </subcellularLocation>
</comment>
<dbReference type="InterPro" id="IPR020846">
    <property type="entry name" value="MFS_dom"/>
</dbReference>
<feature type="transmembrane region" description="Helical" evidence="9">
    <location>
        <begin position="72"/>
        <end position="91"/>
    </location>
</feature>
<dbReference type="InterPro" id="IPR036259">
    <property type="entry name" value="MFS_trans_sf"/>
</dbReference>
<evidence type="ECO:0000256" key="1">
    <source>
        <dbReference type="ARBA" id="ARBA00004651"/>
    </source>
</evidence>
<evidence type="ECO:0000256" key="8">
    <source>
        <dbReference type="SAM" id="MobiDB-lite"/>
    </source>
</evidence>
<dbReference type="InterPro" id="IPR011701">
    <property type="entry name" value="MFS"/>
</dbReference>
<dbReference type="EMBL" id="JACHJV010000001">
    <property type="protein sequence ID" value="MBB4924631.1"/>
    <property type="molecule type" value="Genomic_DNA"/>
</dbReference>
<comment type="caution">
    <text evidence="11">The sequence shown here is derived from an EMBL/GenBank/DDBJ whole genome shotgun (WGS) entry which is preliminary data.</text>
</comment>
<keyword evidence="3" id="KW-1003">Cell membrane</keyword>
<feature type="region of interest" description="Disordered" evidence="8">
    <location>
        <begin position="472"/>
        <end position="497"/>
    </location>
</feature>
<evidence type="ECO:0000259" key="10">
    <source>
        <dbReference type="PROSITE" id="PS50850"/>
    </source>
</evidence>
<keyword evidence="2" id="KW-0813">Transport</keyword>
<evidence type="ECO:0000256" key="7">
    <source>
        <dbReference type="ARBA" id="ARBA00023251"/>
    </source>
</evidence>
<dbReference type="InterPro" id="IPR004638">
    <property type="entry name" value="EmrB-like"/>
</dbReference>
<keyword evidence="5 9" id="KW-1133">Transmembrane helix</keyword>
<dbReference type="AlphaFoldDB" id="A0A7W7VVQ6"/>
<reference evidence="11 12" key="1">
    <citation type="submission" date="2020-08" db="EMBL/GenBank/DDBJ databases">
        <title>Sequencing the genomes of 1000 actinobacteria strains.</title>
        <authorList>
            <person name="Klenk H.-P."/>
        </authorList>
    </citation>
    <scope>NUCLEOTIDE SEQUENCE [LARGE SCALE GENOMIC DNA]</scope>
    <source>
        <strain evidence="11 12">DSM 41654</strain>
    </source>
</reference>
<name>A0A7W7VVQ6_KITKI</name>
<feature type="domain" description="Major facilitator superfamily (MFS) profile" evidence="10">
    <location>
        <begin position="6"/>
        <end position="460"/>
    </location>
</feature>
<dbReference type="SUPFAM" id="SSF103473">
    <property type="entry name" value="MFS general substrate transporter"/>
    <property type="match status" value="2"/>
</dbReference>
<evidence type="ECO:0000256" key="5">
    <source>
        <dbReference type="ARBA" id="ARBA00022989"/>
    </source>
</evidence>
<dbReference type="CDD" id="cd17321">
    <property type="entry name" value="MFS_MMR_MDR_like"/>
    <property type="match status" value="1"/>
</dbReference>